<dbReference type="SUPFAM" id="SSF52091">
    <property type="entry name" value="SpoIIaa-like"/>
    <property type="match status" value="1"/>
</dbReference>
<dbReference type="PANTHER" id="PTHR33495">
    <property type="entry name" value="ANTI-SIGMA FACTOR ANTAGONIST TM_1081-RELATED-RELATED"/>
    <property type="match status" value="1"/>
</dbReference>
<sequence>MSLTISDRSAGDFHVVELAGDIDIESARELRAHIVERISDSSSRVVVDLTDVAFMDSSGLGALVGGWQMTREDGEFRIAGASPVVQRVLSITGMEQVFQLYPTVADATSS</sequence>
<reference evidence="4" key="1">
    <citation type="submission" date="2018-01" db="EMBL/GenBank/DDBJ databases">
        <authorList>
            <person name="Li J."/>
        </authorList>
    </citation>
    <scope>NUCLEOTIDE SEQUENCE [LARGE SCALE GENOMIC DNA]</scope>
    <source>
        <strain evidence="4">592</strain>
    </source>
</reference>
<evidence type="ECO:0000313" key="3">
    <source>
        <dbReference type="EMBL" id="AWB90875.1"/>
    </source>
</evidence>
<name>A0A2S0WHQ6_9ACTN</name>
<evidence type="ECO:0000313" key="4">
    <source>
        <dbReference type="Proteomes" id="UP000244384"/>
    </source>
</evidence>
<dbReference type="InterPro" id="IPR003658">
    <property type="entry name" value="Anti-sigma_ant"/>
</dbReference>
<dbReference type="EMBL" id="CP026952">
    <property type="protein sequence ID" value="AWB90875.1"/>
    <property type="molecule type" value="Genomic_DNA"/>
</dbReference>
<comment type="similarity">
    <text evidence="1 2">Belongs to the anti-sigma-factor antagonist family.</text>
</comment>
<keyword evidence="4" id="KW-1185">Reference proteome</keyword>
<dbReference type="KEGG" id="aez:C3E78_00745"/>
<dbReference type="GO" id="GO:0043856">
    <property type="term" value="F:anti-sigma factor antagonist activity"/>
    <property type="evidence" value="ECO:0007669"/>
    <property type="project" value="InterPro"/>
</dbReference>
<dbReference type="AlphaFoldDB" id="A0A2S0WHQ6"/>
<protein>
    <recommendedName>
        <fullName evidence="2">Anti-sigma factor antagonist</fullName>
    </recommendedName>
</protein>
<dbReference type="PROSITE" id="PS50801">
    <property type="entry name" value="STAS"/>
    <property type="match status" value="1"/>
</dbReference>
<proteinExistence type="inferred from homology"/>
<evidence type="ECO:0000256" key="2">
    <source>
        <dbReference type="RuleBase" id="RU003749"/>
    </source>
</evidence>
<dbReference type="RefSeq" id="WP_108576521.1">
    <property type="nucleotide sequence ID" value="NZ_CP026952.1"/>
</dbReference>
<dbReference type="Gene3D" id="3.30.750.24">
    <property type="entry name" value="STAS domain"/>
    <property type="match status" value="1"/>
</dbReference>
<accession>A0A5F2ERB4</accession>
<dbReference type="Pfam" id="PF01740">
    <property type="entry name" value="STAS"/>
    <property type="match status" value="1"/>
</dbReference>
<dbReference type="PANTHER" id="PTHR33495:SF2">
    <property type="entry name" value="ANTI-SIGMA FACTOR ANTAGONIST TM_1081-RELATED"/>
    <property type="match status" value="1"/>
</dbReference>
<dbReference type="InterPro" id="IPR002645">
    <property type="entry name" value="STAS_dom"/>
</dbReference>
<dbReference type="OrthoDB" id="9793697at2"/>
<dbReference type="CDD" id="cd07043">
    <property type="entry name" value="STAS_anti-anti-sigma_factors"/>
    <property type="match status" value="1"/>
</dbReference>
<dbReference type="NCBIfam" id="TIGR00377">
    <property type="entry name" value="ant_ant_sig"/>
    <property type="match status" value="1"/>
</dbReference>
<accession>A0A2S0WHQ6</accession>
<organism evidence="3 4">
    <name type="scientific">Aeromicrobium chenweiae</name>
    <dbReference type="NCBI Taxonomy" id="2079793"/>
    <lineage>
        <taxon>Bacteria</taxon>
        <taxon>Bacillati</taxon>
        <taxon>Actinomycetota</taxon>
        <taxon>Actinomycetes</taxon>
        <taxon>Propionibacteriales</taxon>
        <taxon>Nocardioidaceae</taxon>
        <taxon>Aeromicrobium</taxon>
    </lineage>
</organism>
<evidence type="ECO:0000256" key="1">
    <source>
        <dbReference type="ARBA" id="ARBA00009013"/>
    </source>
</evidence>
<dbReference type="Proteomes" id="UP000244384">
    <property type="component" value="Chromosome"/>
</dbReference>
<gene>
    <name evidence="3" type="ORF">C3E78_00745</name>
</gene>
<dbReference type="InterPro" id="IPR036513">
    <property type="entry name" value="STAS_dom_sf"/>
</dbReference>